<organism evidence="3 4">
    <name type="scientific">Kytococcus sedentarius (strain ATCC 14392 / DSM 20547 / JCM 11482 / CCUG 33030 / NBRC 15357 / NCTC 11040 / CCM 314 / 541)</name>
    <name type="common">Micrococcus sedentarius</name>
    <dbReference type="NCBI Taxonomy" id="478801"/>
    <lineage>
        <taxon>Bacteria</taxon>
        <taxon>Bacillati</taxon>
        <taxon>Actinomycetota</taxon>
        <taxon>Actinomycetes</taxon>
        <taxon>Micrococcales</taxon>
        <taxon>Kytococcaceae</taxon>
        <taxon>Kytococcus</taxon>
    </lineage>
</organism>
<dbReference type="GO" id="GO:0034220">
    <property type="term" value="P:monoatomic ion transmembrane transport"/>
    <property type="evidence" value="ECO:0007669"/>
    <property type="project" value="UniProtKB-KW"/>
</dbReference>
<dbReference type="KEGG" id="kse:Ksed_20890"/>
<dbReference type="Proteomes" id="UP000006666">
    <property type="component" value="Chromosome"/>
</dbReference>
<dbReference type="HOGENOM" id="CLU_091659_0_0_11"/>
<feature type="transmembrane region" description="Helical" evidence="2">
    <location>
        <begin position="38"/>
        <end position="58"/>
    </location>
</feature>
<evidence type="ECO:0000313" key="3">
    <source>
        <dbReference type="EMBL" id="ACV07083.1"/>
    </source>
</evidence>
<keyword evidence="2" id="KW-0472">Membrane</keyword>
<accession>C7NKZ2</accession>
<feature type="transmembrane region" description="Helical" evidence="2">
    <location>
        <begin position="225"/>
        <end position="248"/>
    </location>
</feature>
<name>C7NKZ2_KYTSD</name>
<feature type="transmembrane region" description="Helical" evidence="2">
    <location>
        <begin position="6"/>
        <end position="26"/>
    </location>
</feature>
<gene>
    <name evidence="3" type="ordered locus">Ksed_20890</name>
</gene>
<feature type="transmembrane region" description="Helical" evidence="2">
    <location>
        <begin position="70"/>
        <end position="90"/>
    </location>
</feature>
<dbReference type="eggNOG" id="COG1811">
    <property type="taxonomic scope" value="Bacteria"/>
</dbReference>
<dbReference type="InterPro" id="IPR007563">
    <property type="entry name" value="DUF554"/>
</dbReference>
<evidence type="ECO:0000313" key="4">
    <source>
        <dbReference type="Proteomes" id="UP000006666"/>
    </source>
</evidence>
<protein>
    <submittedName>
        <fullName evidence="3">Uncharacterized membrane protein, possible Na+ channel or pump</fullName>
    </submittedName>
</protein>
<dbReference type="PANTHER" id="PTHR36111:SF2">
    <property type="entry name" value="INNER MEMBRANE PROTEIN"/>
    <property type="match status" value="1"/>
</dbReference>
<keyword evidence="3" id="KW-0407">Ion channel</keyword>
<reference evidence="3 4" key="1">
    <citation type="journal article" date="2009" name="Stand. Genomic Sci.">
        <title>Complete genome sequence of Kytococcus sedentarius type strain (541).</title>
        <authorList>
            <person name="Sims D."/>
            <person name="Brettin T."/>
            <person name="Detter J.C."/>
            <person name="Han C."/>
            <person name="Lapidus A."/>
            <person name="Copeland A."/>
            <person name="Glavina Del Rio T."/>
            <person name="Nolan M."/>
            <person name="Chen F."/>
            <person name="Lucas S."/>
            <person name="Tice H."/>
            <person name="Cheng J.F."/>
            <person name="Bruce D."/>
            <person name="Goodwin L."/>
            <person name="Pitluck S."/>
            <person name="Ovchinnikova G."/>
            <person name="Pati A."/>
            <person name="Ivanova N."/>
            <person name="Mavrommatis K."/>
            <person name="Chen A."/>
            <person name="Palaniappan K."/>
            <person name="D'haeseleer P."/>
            <person name="Chain P."/>
            <person name="Bristow J."/>
            <person name="Eisen J.A."/>
            <person name="Markowitz V."/>
            <person name="Hugenholtz P."/>
            <person name="Schneider S."/>
            <person name="Goker M."/>
            <person name="Pukall R."/>
            <person name="Kyrpides N.C."/>
            <person name="Klenk H.P."/>
        </authorList>
    </citation>
    <scope>NUCLEOTIDE SEQUENCE [LARGE SCALE GENOMIC DNA]</scope>
    <source>
        <strain evidence="4">ATCC 14392 / DSM 20547 / JCM 11482 / CCUG 33030 / NBRC 15357 / NCTC 11040 / CCM 314 / 541</strain>
    </source>
</reference>
<dbReference type="EMBL" id="CP001686">
    <property type="protein sequence ID" value="ACV07083.1"/>
    <property type="molecule type" value="Genomic_DNA"/>
</dbReference>
<keyword evidence="2" id="KW-1133">Transmembrane helix</keyword>
<sequence length="275" mass="27845">MDGLFPGAGTLLNVVAVLMGSAAGIAFGSRLPQRIHDVVTDGLGLVTLMMAGLSVVAVTSQDLVAAVGEGVPVLLVLGALLIGGVTGSALQIERRMEGVAGWLQRRLDRTGVQDVLAEGGEDGPGPDGANAQEPDHEATPQERFVQGWTSASLLFCVGPLTVLGALSDGLGLGIEQLALKSALDFFAALAFASAFGVGVVFSALSVLVVQGLLTLVGRLAGEVVPLYAVDVMTAAGGLLLIGIALGLLRIRTVPVGDLLPALVVAPVLAWCVTLV</sequence>
<dbReference type="PANTHER" id="PTHR36111">
    <property type="entry name" value="INNER MEMBRANE PROTEIN-RELATED"/>
    <property type="match status" value="1"/>
</dbReference>
<keyword evidence="3" id="KW-0813">Transport</keyword>
<evidence type="ECO:0000256" key="2">
    <source>
        <dbReference type="SAM" id="Phobius"/>
    </source>
</evidence>
<dbReference type="Pfam" id="PF04474">
    <property type="entry name" value="DUF554"/>
    <property type="match status" value="1"/>
</dbReference>
<dbReference type="AlphaFoldDB" id="C7NKZ2"/>
<keyword evidence="2" id="KW-0812">Transmembrane</keyword>
<dbReference type="RefSeq" id="WP_015780020.1">
    <property type="nucleotide sequence ID" value="NC_013169.1"/>
</dbReference>
<proteinExistence type="predicted"/>
<keyword evidence="4" id="KW-1185">Reference proteome</keyword>
<keyword evidence="3" id="KW-0406">Ion transport</keyword>
<feature type="region of interest" description="Disordered" evidence="1">
    <location>
        <begin position="116"/>
        <end position="140"/>
    </location>
</feature>
<feature type="transmembrane region" description="Helical" evidence="2">
    <location>
        <begin position="185"/>
        <end position="213"/>
    </location>
</feature>
<evidence type="ECO:0000256" key="1">
    <source>
        <dbReference type="SAM" id="MobiDB-lite"/>
    </source>
</evidence>